<evidence type="ECO:0000256" key="5">
    <source>
        <dbReference type="PROSITE-ProRule" id="PRU00335"/>
    </source>
</evidence>
<dbReference type="Pfam" id="PF00440">
    <property type="entry name" value="TetR_N"/>
    <property type="match status" value="1"/>
</dbReference>
<dbReference type="Gene3D" id="1.10.10.60">
    <property type="entry name" value="Homeodomain-like"/>
    <property type="match status" value="1"/>
</dbReference>
<keyword evidence="8" id="KW-1185">Reference proteome</keyword>
<dbReference type="InterPro" id="IPR004111">
    <property type="entry name" value="Repressor_TetR_C"/>
</dbReference>
<dbReference type="SUPFAM" id="SSF48498">
    <property type="entry name" value="Tetracyclin repressor-like, C-terminal domain"/>
    <property type="match status" value="1"/>
</dbReference>
<dbReference type="Proteomes" id="UP000613974">
    <property type="component" value="Unassembled WGS sequence"/>
</dbReference>
<feature type="domain" description="HTH tetR-type" evidence="6">
    <location>
        <begin position="13"/>
        <end position="73"/>
    </location>
</feature>
<reference evidence="8" key="1">
    <citation type="submission" date="2023-07" db="EMBL/GenBank/DDBJ databases">
        <title>Whole genome shotgun sequence of Streptomyces nojiriensis NBRC 13794.</title>
        <authorList>
            <person name="Komaki H."/>
            <person name="Tamura T."/>
        </authorList>
    </citation>
    <scope>NUCLEOTIDE SEQUENCE [LARGE SCALE GENOMIC DNA]</scope>
    <source>
        <strain evidence="8">NBRC 13794</strain>
    </source>
</reference>
<dbReference type="Gene3D" id="1.10.357.10">
    <property type="entry name" value="Tetracycline Repressor, domain 2"/>
    <property type="match status" value="1"/>
</dbReference>
<evidence type="ECO:0000259" key="6">
    <source>
        <dbReference type="PROSITE" id="PS50977"/>
    </source>
</evidence>
<sequence length="212" mass="22531">MPYAVNTMPRPRSLTPDQLAAAALAVIDREGLSGLSMRAVAVELGISTMALYRYVQDRGELEALVVELVLGSVDSTPPPLTAGPWRARITLLVDRMRDTVAAHPAVLPLTMSHRHRSPGVLRWGETVLGVLGEAGFGPEERIIALRALLAYVIGAIQQEHLGALSGAGTAAIAELPAEEFPYMTEAALGARSLTPDREFHGGLALLLDGLGR</sequence>
<proteinExistence type="predicted"/>
<evidence type="ECO:0000313" key="8">
    <source>
        <dbReference type="Proteomes" id="UP000613974"/>
    </source>
</evidence>
<dbReference type="PANTHER" id="PTHR30055">
    <property type="entry name" value="HTH-TYPE TRANSCRIPTIONAL REGULATOR RUTR"/>
    <property type="match status" value="1"/>
</dbReference>
<keyword evidence="2" id="KW-0805">Transcription regulation</keyword>
<dbReference type="PRINTS" id="PR00400">
    <property type="entry name" value="TETREPRESSOR"/>
</dbReference>
<keyword evidence="3 5" id="KW-0238">DNA-binding</keyword>
<dbReference type="PANTHER" id="PTHR30055:SF151">
    <property type="entry name" value="TRANSCRIPTIONAL REGULATORY PROTEIN"/>
    <property type="match status" value="1"/>
</dbReference>
<organism evidence="7 8">
    <name type="scientific">Streptomyces nojiriensis</name>
    <dbReference type="NCBI Taxonomy" id="66374"/>
    <lineage>
        <taxon>Bacteria</taxon>
        <taxon>Bacillati</taxon>
        <taxon>Actinomycetota</taxon>
        <taxon>Actinomycetes</taxon>
        <taxon>Kitasatosporales</taxon>
        <taxon>Streptomycetaceae</taxon>
        <taxon>Streptomyces</taxon>
    </lineage>
</organism>
<dbReference type="Pfam" id="PF02909">
    <property type="entry name" value="TetR_C_1"/>
    <property type="match status" value="1"/>
</dbReference>
<dbReference type="SUPFAM" id="SSF46689">
    <property type="entry name" value="Homeodomain-like"/>
    <property type="match status" value="1"/>
</dbReference>
<accession>A0ABQ3SWY2</accession>
<dbReference type="InterPro" id="IPR001647">
    <property type="entry name" value="HTH_TetR"/>
</dbReference>
<evidence type="ECO:0000313" key="7">
    <source>
        <dbReference type="EMBL" id="GHI72642.1"/>
    </source>
</evidence>
<name>A0ABQ3SWY2_9ACTN</name>
<comment type="caution">
    <text evidence="7">The sequence shown here is derived from an EMBL/GenBank/DDBJ whole genome shotgun (WGS) entry which is preliminary data.</text>
</comment>
<evidence type="ECO:0000256" key="2">
    <source>
        <dbReference type="ARBA" id="ARBA00023015"/>
    </source>
</evidence>
<dbReference type="EMBL" id="BNEC01000005">
    <property type="protein sequence ID" value="GHI72642.1"/>
    <property type="molecule type" value="Genomic_DNA"/>
</dbReference>
<keyword evidence="4" id="KW-0804">Transcription</keyword>
<dbReference type="InterPro" id="IPR050109">
    <property type="entry name" value="HTH-type_TetR-like_transc_reg"/>
</dbReference>
<dbReference type="PROSITE" id="PS50977">
    <property type="entry name" value="HTH_TETR_2"/>
    <property type="match status" value="1"/>
</dbReference>
<gene>
    <name evidence="7" type="ORF">Snoj_65600</name>
</gene>
<protein>
    <submittedName>
        <fullName evidence="7">TetR family transcriptional regulator</fullName>
    </submittedName>
</protein>
<keyword evidence="1" id="KW-0678">Repressor</keyword>
<evidence type="ECO:0000256" key="4">
    <source>
        <dbReference type="ARBA" id="ARBA00023163"/>
    </source>
</evidence>
<dbReference type="InterPro" id="IPR009057">
    <property type="entry name" value="Homeodomain-like_sf"/>
</dbReference>
<evidence type="ECO:0000256" key="1">
    <source>
        <dbReference type="ARBA" id="ARBA00022491"/>
    </source>
</evidence>
<feature type="DNA-binding region" description="H-T-H motif" evidence="5">
    <location>
        <begin position="36"/>
        <end position="55"/>
    </location>
</feature>
<evidence type="ECO:0000256" key="3">
    <source>
        <dbReference type="ARBA" id="ARBA00023125"/>
    </source>
</evidence>
<dbReference type="InterPro" id="IPR036271">
    <property type="entry name" value="Tet_transcr_reg_TetR-rel_C_sf"/>
</dbReference>
<dbReference type="InterPro" id="IPR003012">
    <property type="entry name" value="Tet_transcr_reg_TetR"/>
</dbReference>